<protein>
    <recommendedName>
        <fullName evidence="1">F-box domain-containing protein</fullName>
    </recommendedName>
</protein>
<dbReference type="Proteomes" id="UP000001861">
    <property type="component" value="Unassembled WGS sequence"/>
</dbReference>
<dbReference type="InParanoid" id="A8PCD1"/>
<name>A8PCD1_COPC7</name>
<dbReference type="VEuPathDB" id="FungiDB:CC1G_05253"/>
<proteinExistence type="predicted"/>
<evidence type="ECO:0000313" key="3">
    <source>
        <dbReference type="Proteomes" id="UP000001861"/>
    </source>
</evidence>
<dbReference type="AlphaFoldDB" id="A8PCD1"/>
<dbReference type="Pfam" id="PF00646">
    <property type="entry name" value="F-box"/>
    <property type="match status" value="1"/>
</dbReference>
<evidence type="ECO:0000313" key="2">
    <source>
        <dbReference type="EMBL" id="EAU81423.1"/>
    </source>
</evidence>
<evidence type="ECO:0000259" key="1">
    <source>
        <dbReference type="Pfam" id="PF00646"/>
    </source>
</evidence>
<comment type="caution">
    <text evidence="2">The sequence shown here is derived from an EMBL/GenBank/DDBJ whole genome shotgun (WGS) entry which is preliminary data.</text>
</comment>
<dbReference type="EMBL" id="AACS02000011">
    <property type="protein sequence ID" value="EAU81423.1"/>
    <property type="molecule type" value="Genomic_DNA"/>
</dbReference>
<dbReference type="InterPro" id="IPR036047">
    <property type="entry name" value="F-box-like_dom_sf"/>
</dbReference>
<sequence length="471" mass="54071">MSRAAGISDIPQEILGVILDSLGPDSWKACSLISNHFRNACQKRLFSKISFAEFDFNNYHTAEALETAKLQSLLDVLESSHRLADCVRLLDVRFHRCQENDALPTRLFHRCFPLLVNLEQFDVEVFGPPLDLSALVELNYDAVLPKMRQIYLRDFSVFPARFLAQFPNLQFLDLVQVGFGEIDEQDEIVGKSNAGSDNLERPKPRVWRVKPGKPVDIQNFFMAALKDVRFSQQVVSSNLTALTLDCWEHCRGHEEHEWVQPHQAFYDFLVACSGTLERLHVAFNWHHLGALTRLTKDAPVPFKRLEEIYFNIPVAWETFPVRDDDSEGPSNDIVIAPWLKQLASLTSLKTFYLQMNLLGSVIGNVEFARLPIIDTLLDLQSHWLTLPSLPFIHLALSLRGDPIQDRDRTYVEDRLSRMMDTGKFQVCAWGEPHDVDEAWAYGNHECRKPYFYRPLQRGLSIGIPYTREEVA</sequence>
<reference evidence="2 3" key="1">
    <citation type="journal article" date="2010" name="Proc. Natl. Acad. Sci. U.S.A.">
        <title>Insights into evolution of multicellular fungi from the assembled chromosomes of the mushroom Coprinopsis cinerea (Coprinus cinereus).</title>
        <authorList>
            <person name="Stajich J.E."/>
            <person name="Wilke S.K."/>
            <person name="Ahren D."/>
            <person name="Au C.H."/>
            <person name="Birren B.W."/>
            <person name="Borodovsky M."/>
            <person name="Burns C."/>
            <person name="Canback B."/>
            <person name="Casselton L.A."/>
            <person name="Cheng C.K."/>
            <person name="Deng J."/>
            <person name="Dietrich F.S."/>
            <person name="Fargo D.C."/>
            <person name="Farman M.L."/>
            <person name="Gathman A.C."/>
            <person name="Goldberg J."/>
            <person name="Guigo R."/>
            <person name="Hoegger P.J."/>
            <person name="Hooker J.B."/>
            <person name="Huggins A."/>
            <person name="James T.Y."/>
            <person name="Kamada T."/>
            <person name="Kilaru S."/>
            <person name="Kodira C."/>
            <person name="Kues U."/>
            <person name="Kupfer D."/>
            <person name="Kwan H.S."/>
            <person name="Lomsadze A."/>
            <person name="Li W."/>
            <person name="Lilly W.W."/>
            <person name="Ma L.J."/>
            <person name="Mackey A.J."/>
            <person name="Manning G."/>
            <person name="Martin F."/>
            <person name="Muraguchi H."/>
            <person name="Natvig D.O."/>
            <person name="Palmerini H."/>
            <person name="Ramesh M.A."/>
            <person name="Rehmeyer C.J."/>
            <person name="Roe B.A."/>
            <person name="Shenoy N."/>
            <person name="Stanke M."/>
            <person name="Ter-Hovhannisyan V."/>
            <person name="Tunlid A."/>
            <person name="Velagapudi R."/>
            <person name="Vision T.J."/>
            <person name="Zeng Q."/>
            <person name="Zolan M.E."/>
            <person name="Pukkila P.J."/>
        </authorList>
    </citation>
    <scope>NUCLEOTIDE SEQUENCE [LARGE SCALE GENOMIC DNA]</scope>
    <source>
        <strain evidence="3">Okayama-7 / 130 / ATCC MYA-4618 / FGSC 9003</strain>
    </source>
</reference>
<keyword evidence="3" id="KW-1185">Reference proteome</keyword>
<organism evidence="2 3">
    <name type="scientific">Coprinopsis cinerea (strain Okayama-7 / 130 / ATCC MYA-4618 / FGSC 9003)</name>
    <name type="common">Inky cap fungus</name>
    <name type="synonym">Hormographiella aspergillata</name>
    <dbReference type="NCBI Taxonomy" id="240176"/>
    <lineage>
        <taxon>Eukaryota</taxon>
        <taxon>Fungi</taxon>
        <taxon>Dikarya</taxon>
        <taxon>Basidiomycota</taxon>
        <taxon>Agaricomycotina</taxon>
        <taxon>Agaricomycetes</taxon>
        <taxon>Agaricomycetidae</taxon>
        <taxon>Agaricales</taxon>
        <taxon>Agaricineae</taxon>
        <taxon>Psathyrellaceae</taxon>
        <taxon>Coprinopsis</taxon>
    </lineage>
</organism>
<dbReference type="KEGG" id="cci:CC1G_05253"/>
<gene>
    <name evidence="2" type="ORF">CC1G_05253</name>
</gene>
<feature type="domain" description="F-box" evidence="1">
    <location>
        <begin position="7"/>
        <end position="45"/>
    </location>
</feature>
<dbReference type="InterPro" id="IPR001810">
    <property type="entry name" value="F-box_dom"/>
</dbReference>
<dbReference type="SUPFAM" id="SSF81383">
    <property type="entry name" value="F-box domain"/>
    <property type="match status" value="1"/>
</dbReference>
<dbReference type="GeneID" id="6017004"/>
<accession>A8PCD1</accession>
<dbReference type="SUPFAM" id="SSF52047">
    <property type="entry name" value="RNI-like"/>
    <property type="match status" value="1"/>
</dbReference>
<dbReference type="RefSeq" id="XP_001840367.1">
    <property type="nucleotide sequence ID" value="XM_001840315.1"/>
</dbReference>